<gene>
    <name evidence="3" type="ORF">CPRO_07510</name>
    <name evidence="4" type="ORF">SAMN02745151_00728</name>
</gene>
<dbReference type="EMBL" id="FQUA01000002">
    <property type="protein sequence ID" value="SHE44368.1"/>
    <property type="molecule type" value="Genomic_DNA"/>
</dbReference>
<reference evidence="3 5" key="1">
    <citation type="journal article" date="2016" name="Genome Announc.">
        <title>Complete Genome Sequence of the Amino Acid-Fermenting Clostridium propionicum X2 (DSM 1682).</title>
        <authorList>
            <person name="Poehlein A."/>
            <person name="Schlien K."/>
            <person name="Chowdhury N.P."/>
            <person name="Gottschalk G."/>
            <person name="Buckel W."/>
            <person name="Daniel R."/>
        </authorList>
    </citation>
    <scope>NUCLEOTIDE SEQUENCE [LARGE SCALE GENOMIC DNA]</scope>
    <source>
        <strain evidence="3 5">X2</strain>
    </source>
</reference>
<protein>
    <submittedName>
        <fullName evidence="4">Uncharacterized protein</fullName>
    </submittedName>
</protein>
<feature type="region of interest" description="Disordered" evidence="1">
    <location>
        <begin position="1"/>
        <end position="25"/>
    </location>
</feature>
<evidence type="ECO:0000256" key="2">
    <source>
        <dbReference type="SAM" id="Phobius"/>
    </source>
</evidence>
<proteinExistence type="predicted"/>
<evidence type="ECO:0000313" key="3">
    <source>
        <dbReference type="EMBL" id="AMJ40352.1"/>
    </source>
</evidence>
<dbReference type="KEGG" id="cpro:CPRO_07510"/>
<dbReference type="AlphaFoldDB" id="A0A0X8VCQ7"/>
<organism evidence="4 6">
    <name type="scientific">Anaerotignum propionicum DSM 1682</name>
    <dbReference type="NCBI Taxonomy" id="991789"/>
    <lineage>
        <taxon>Bacteria</taxon>
        <taxon>Bacillati</taxon>
        <taxon>Bacillota</taxon>
        <taxon>Clostridia</taxon>
        <taxon>Lachnospirales</taxon>
        <taxon>Anaerotignaceae</taxon>
        <taxon>Anaerotignum</taxon>
    </lineage>
</organism>
<feature type="transmembrane region" description="Helical" evidence="2">
    <location>
        <begin position="30"/>
        <end position="54"/>
    </location>
</feature>
<feature type="transmembrane region" description="Helical" evidence="2">
    <location>
        <begin position="66"/>
        <end position="84"/>
    </location>
</feature>
<feature type="compositionally biased region" description="Basic and acidic residues" evidence="1">
    <location>
        <begin position="98"/>
        <end position="108"/>
    </location>
</feature>
<evidence type="ECO:0000313" key="4">
    <source>
        <dbReference type="EMBL" id="SHE44368.1"/>
    </source>
</evidence>
<accession>A0A0X8VCQ7</accession>
<dbReference type="Proteomes" id="UP000068026">
    <property type="component" value="Chromosome"/>
</dbReference>
<keyword evidence="5" id="KW-1185">Reference proteome</keyword>
<evidence type="ECO:0000256" key="1">
    <source>
        <dbReference type="SAM" id="MobiDB-lite"/>
    </source>
</evidence>
<keyword evidence="2" id="KW-0812">Transmembrane</keyword>
<reference evidence="4" key="4">
    <citation type="submission" date="2016-11" db="EMBL/GenBank/DDBJ databases">
        <authorList>
            <person name="Varghese N."/>
            <person name="Submissions S."/>
        </authorList>
    </citation>
    <scope>NUCLEOTIDE SEQUENCE</scope>
    <source>
        <strain evidence="4">DSM 1682</strain>
    </source>
</reference>
<dbReference type="Proteomes" id="UP000184204">
    <property type="component" value="Unassembled WGS sequence"/>
</dbReference>
<evidence type="ECO:0000313" key="5">
    <source>
        <dbReference type="Proteomes" id="UP000068026"/>
    </source>
</evidence>
<evidence type="ECO:0000313" key="6">
    <source>
        <dbReference type="Proteomes" id="UP000184204"/>
    </source>
</evidence>
<reference evidence="5" key="2">
    <citation type="submission" date="2016-01" db="EMBL/GenBank/DDBJ databases">
        <authorList>
            <person name="Poehlein A."/>
            <person name="Schlien K."/>
            <person name="Gottschalk G."/>
            <person name="Buckel W."/>
            <person name="Daniel R."/>
        </authorList>
    </citation>
    <scope>NUCLEOTIDE SEQUENCE [LARGE SCALE GENOMIC DNA]</scope>
    <source>
        <strain evidence="5">X2</strain>
    </source>
</reference>
<reference evidence="6" key="3">
    <citation type="submission" date="2016-11" db="EMBL/GenBank/DDBJ databases">
        <authorList>
            <person name="Jaros S."/>
            <person name="Januszkiewicz K."/>
            <person name="Wedrychowicz H."/>
        </authorList>
    </citation>
    <scope>NUCLEOTIDE SEQUENCE [LARGE SCALE GENOMIC DNA]</scope>
    <source>
        <strain evidence="6">DSM 1682</strain>
    </source>
</reference>
<feature type="region of interest" description="Disordered" evidence="1">
    <location>
        <begin position="89"/>
        <end position="108"/>
    </location>
</feature>
<keyword evidence="2" id="KW-1133">Transmembrane helix</keyword>
<name>A0A0X8VCQ7_ANAPI</name>
<dbReference type="EMBL" id="CP014223">
    <property type="protein sequence ID" value="AMJ40352.1"/>
    <property type="molecule type" value="Genomic_DNA"/>
</dbReference>
<sequence length="108" mass="12616">MRNIHNDPIYRNADRRKNERRMKQEKRKGNVIFVTNIKVVALWLLYAVIAFGFIAAVECALPHRIVLKWIIIFSFFGVSAPGVYKMEKKIKKSPRNGNSERDKLKNSL</sequence>
<keyword evidence="2" id="KW-0472">Membrane</keyword>